<proteinExistence type="predicted"/>
<accession>A0A195FVL8</accession>
<organism evidence="2 3">
    <name type="scientific">Trachymyrmex septentrionalis</name>
    <dbReference type="NCBI Taxonomy" id="34720"/>
    <lineage>
        <taxon>Eukaryota</taxon>
        <taxon>Metazoa</taxon>
        <taxon>Ecdysozoa</taxon>
        <taxon>Arthropoda</taxon>
        <taxon>Hexapoda</taxon>
        <taxon>Insecta</taxon>
        <taxon>Pterygota</taxon>
        <taxon>Neoptera</taxon>
        <taxon>Endopterygota</taxon>
        <taxon>Hymenoptera</taxon>
        <taxon>Apocrita</taxon>
        <taxon>Aculeata</taxon>
        <taxon>Formicoidea</taxon>
        <taxon>Formicidae</taxon>
        <taxon>Myrmicinae</taxon>
        <taxon>Trachymyrmex</taxon>
    </lineage>
</organism>
<evidence type="ECO:0000313" key="3">
    <source>
        <dbReference type="Proteomes" id="UP000078541"/>
    </source>
</evidence>
<dbReference type="AlphaFoldDB" id="A0A195FVL8"/>
<feature type="region of interest" description="Disordered" evidence="1">
    <location>
        <begin position="107"/>
        <end position="129"/>
    </location>
</feature>
<sequence>MQIIPKTISFKFQTLAPSSVVTPTIGSHTHYLTSVPLNPFITVPTISSMQHIPAIVPSLDSSIIDSDDDKLQKRKYQSKEAMFQAIESFEKKDRFGHVQALDCKRTMEKDRRKSGGTSLRPKTPNEPGVKWRMNVPGERTLMPDVLVRPYALTFGHETLFK</sequence>
<dbReference type="EMBL" id="KQ981268">
    <property type="protein sequence ID" value="KYN43904.1"/>
    <property type="molecule type" value="Genomic_DNA"/>
</dbReference>
<evidence type="ECO:0000313" key="2">
    <source>
        <dbReference type="EMBL" id="KYN43904.1"/>
    </source>
</evidence>
<name>A0A195FVL8_9HYME</name>
<evidence type="ECO:0000256" key="1">
    <source>
        <dbReference type="SAM" id="MobiDB-lite"/>
    </source>
</evidence>
<protein>
    <submittedName>
        <fullName evidence="2">Uncharacterized protein</fullName>
    </submittedName>
</protein>
<keyword evidence="3" id="KW-1185">Reference proteome</keyword>
<reference evidence="2 3" key="1">
    <citation type="submission" date="2016-03" db="EMBL/GenBank/DDBJ databases">
        <title>Trachymyrmex septentrionalis WGS genome.</title>
        <authorList>
            <person name="Nygaard S."/>
            <person name="Hu H."/>
            <person name="Boomsma J."/>
            <person name="Zhang G."/>
        </authorList>
    </citation>
    <scope>NUCLEOTIDE SEQUENCE [LARGE SCALE GENOMIC DNA]</scope>
    <source>
        <strain evidence="2">Tsep2-gDNA-1</strain>
        <tissue evidence="2">Whole body</tissue>
    </source>
</reference>
<gene>
    <name evidence="2" type="ORF">ALC56_01639</name>
</gene>
<dbReference type="Proteomes" id="UP000078541">
    <property type="component" value="Unassembled WGS sequence"/>
</dbReference>